<sequence length="50" mass="6157">MDFVRNVEKLERILKQKGAMVGYEYDLEGLHNEYYWAKWFFYAIVFLFGK</sequence>
<name>A6LKY5_THEM4</name>
<evidence type="ECO:0000313" key="1">
    <source>
        <dbReference type="EMBL" id="ABR30586.1"/>
    </source>
</evidence>
<dbReference type="STRING" id="391009.Tmel_0722"/>
<dbReference type="HOGENOM" id="CLU_3123710_0_0_0"/>
<proteinExistence type="predicted"/>
<organism evidence="1 2">
    <name type="scientific">Thermosipho melanesiensis (strain DSM 12029 / CIP 104789 / BI429)</name>
    <dbReference type="NCBI Taxonomy" id="391009"/>
    <lineage>
        <taxon>Bacteria</taxon>
        <taxon>Thermotogati</taxon>
        <taxon>Thermotogota</taxon>
        <taxon>Thermotogae</taxon>
        <taxon>Thermotogales</taxon>
        <taxon>Fervidobacteriaceae</taxon>
        <taxon>Thermosipho</taxon>
    </lineage>
</organism>
<gene>
    <name evidence="1" type="ordered locus">Tmel_0722</name>
</gene>
<dbReference type="KEGG" id="tme:Tmel_0722"/>
<evidence type="ECO:0000313" key="2">
    <source>
        <dbReference type="Proteomes" id="UP000001110"/>
    </source>
</evidence>
<reference evidence="1 2" key="2">
    <citation type="journal article" date="2009" name="Proc. Natl. Acad. Sci. U.S.A.">
        <title>On the chimeric nature, thermophilic origin, and phylogenetic placement of the Thermotogales.</title>
        <authorList>
            <person name="Zhaxybayeva O."/>
            <person name="Swithers K.S."/>
            <person name="Lapierre P."/>
            <person name="Fournier G.P."/>
            <person name="Bickhart D.M."/>
            <person name="DeBoy R.T."/>
            <person name="Nelson K.E."/>
            <person name="Nesbo C.L."/>
            <person name="Doolittle W.F."/>
            <person name="Gogarten J.P."/>
            <person name="Noll K.M."/>
        </authorList>
    </citation>
    <scope>NUCLEOTIDE SEQUENCE [LARGE SCALE GENOMIC DNA]</scope>
    <source>
        <strain evidence="2">DSM 12029 / CIP 104789 / BI429</strain>
    </source>
</reference>
<reference evidence="1 2" key="1">
    <citation type="submission" date="2007-05" db="EMBL/GenBank/DDBJ databases">
        <title>Complete sequence of Thermosipho melanesiensis BI429.</title>
        <authorList>
            <consortium name="US DOE Joint Genome Institute"/>
            <person name="Copeland A."/>
            <person name="Lucas S."/>
            <person name="Lapidus A."/>
            <person name="Barry K."/>
            <person name="Glavina del Rio T."/>
            <person name="Dalin E."/>
            <person name="Tice H."/>
            <person name="Pitluck S."/>
            <person name="Chertkov O."/>
            <person name="Brettin T."/>
            <person name="Bruce D."/>
            <person name="Detter J.C."/>
            <person name="Han C."/>
            <person name="Schmutz J."/>
            <person name="Larimer F."/>
            <person name="Land M."/>
            <person name="Hauser L."/>
            <person name="Kyrpides N."/>
            <person name="Mikhailova N."/>
            <person name="Nelson K."/>
            <person name="Gogarten J.P."/>
            <person name="Noll K."/>
            <person name="Richardson P."/>
        </authorList>
    </citation>
    <scope>NUCLEOTIDE SEQUENCE [LARGE SCALE GENOMIC DNA]</scope>
    <source>
        <strain evidence="2">DSM 12029 / CIP 104789 / BI429</strain>
    </source>
</reference>
<accession>A6LKY5</accession>
<dbReference type="EMBL" id="CP000716">
    <property type="protein sequence ID" value="ABR30586.1"/>
    <property type="molecule type" value="Genomic_DNA"/>
</dbReference>
<dbReference type="RefSeq" id="WP_012056947.1">
    <property type="nucleotide sequence ID" value="NC_009616.1"/>
</dbReference>
<dbReference type="Proteomes" id="UP000001110">
    <property type="component" value="Chromosome"/>
</dbReference>
<protein>
    <submittedName>
        <fullName evidence="1">Uncharacterized protein</fullName>
    </submittedName>
</protein>
<dbReference type="AlphaFoldDB" id="A6LKY5"/>